<evidence type="ECO:0000256" key="4">
    <source>
        <dbReference type="ARBA" id="ARBA00022630"/>
    </source>
</evidence>
<keyword evidence="5 11" id="KW-0808">Transferase</keyword>
<keyword evidence="6" id="KW-0479">Metal-binding</keyword>
<dbReference type="EMBL" id="BAAAQK010000007">
    <property type="protein sequence ID" value="GAA1848897.1"/>
    <property type="molecule type" value="Genomic_DNA"/>
</dbReference>
<evidence type="ECO:0000256" key="2">
    <source>
        <dbReference type="ARBA" id="ARBA00011955"/>
    </source>
</evidence>
<evidence type="ECO:0000256" key="9">
    <source>
        <dbReference type="ARBA" id="ARBA00031306"/>
    </source>
</evidence>
<dbReference type="RefSeq" id="WP_344417021.1">
    <property type="nucleotide sequence ID" value="NZ_BAAAQK010000007.1"/>
</dbReference>
<keyword evidence="12" id="KW-1185">Reference proteome</keyword>
<proteinExistence type="predicted"/>
<dbReference type="PANTHER" id="PTHR30040:SF2">
    <property type="entry name" value="FAD:PROTEIN FMN TRANSFERASE"/>
    <property type="match status" value="1"/>
</dbReference>
<dbReference type="SUPFAM" id="SSF143631">
    <property type="entry name" value="ApbE-like"/>
    <property type="match status" value="1"/>
</dbReference>
<evidence type="ECO:0000256" key="3">
    <source>
        <dbReference type="ARBA" id="ARBA00016337"/>
    </source>
</evidence>
<organism evidence="11 12">
    <name type="scientific">Pseudonocardia ailaonensis</name>
    <dbReference type="NCBI Taxonomy" id="367279"/>
    <lineage>
        <taxon>Bacteria</taxon>
        <taxon>Bacillati</taxon>
        <taxon>Actinomycetota</taxon>
        <taxon>Actinomycetes</taxon>
        <taxon>Pseudonocardiales</taxon>
        <taxon>Pseudonocardiaceae</taxon>
        <taxon>Pseudonocardia</taxon>
    </lineage>
</organism>
<dbReference type="InterPro" id="IPR003374">
    <property type="entry name" value="ApbE-like_sf"/>
</dbReference>
<reference evidence="11 12" key="1">
    <citation type="journal article" date="2019" name="Int. J. Syst. Evol. Microbiol.">
        <title>The Global Catalogue of Microorganisms (GCM) 10K type strain sequencing project: providing services to taxonomists for standard genome sequencing and annotation.</title>
        <authorList>
            <consortium name="The Broad Institute Genomics Platform"/>
            <consortium name="The Broad Institute Genome Sequencing Center for Infectious Disease"/>
            <person name="Wu L."/>
            <person name="Ma J."/>
        </authorList>
    </citation>
    <scope>NUCLEOTIDE SEQUENCE [LARGE SCALE GENOMIC DNA]</scope>
    <source>
        <strain evidence="11 12">JCM 16009</strain>
    </source>
</reference>
<protein>
    <recommendedName>
        <fullName evidence="3">FAD:protein FMN transferase</fullName>
        <ecNumber evidence="2">2.7.1.180</ecNumber>
    </recommendedName>
    <alternativeName>
        <fullName evidence="9">Flavin transferase</fullName>
    </alternativeName>
</protein>
<comment type="caution">
    <text evidence="11">The sequence shown here is derived from an EMBL/GenBank/DDBJ whole genome shotgun (WGS) entry which is preliminary data.</text>
</comment>
<accession>A0ABN2N2U2</accession>
<evidence type="ECO:0000313" key="11">
    <source>
        <dbReference type="EMBL" id="GAA1848897.1"/>
    </source>
</evidence>
<keyword evidence="7" id="KW-0274">FAD</keyword>
<dbReference type="EC" id="2.7.1.180" evidence="2"/>
<dbReference type="InterPro" id="IPR024932">
    <property type="entry name" value="ApbE"/>
</dbReference>
<keyword evidence="8" id="KW-0460">Magnesium</keyword>
<evidence type="ECO:0000256" key="5">
    <source>
        <dbReference type="ARBA" id="ARBA00022679"/>
    </source>
</evidence>
<dbReference type="GO" id="GO:0016740">
    <property type="term" value="F:transferase activity"/>
    <property type="evidence" value="ECO:0007669"/>
    <property type="project" value="UniProtKB-KW"/>
</dbReference>
<evidence type="ECO:0000256" key="7">
    <source>
        <dbReference type="ARBA" id="ARBA00022827"/>
    </source>
</evidence>
<dbReference type="PANTHER" id="PTHR30040">
    <property type="entry name" value="THIAMINE BIOSYNTHESIS LIPOPROTEIN APBE"/>
    <property type="match status" value="1"/>
</dbReference>
<evidence type="ECO:0000256" key="8">
    <source>
        <dbReference type="ARBA" id="ARBA00022842"/>
    </source>
</evidence>
<evidence type="ECO:0000256" key="10">
    <source>
        <dbReference type="ARBA" id="ARBA00048540"/>
    </source>
</evidence>
<dbReference type="Proteomes" id="UP001500449">
    <property type="component" value="Unassembled WGS sequence"/>
</dbReference>
<name>A0ABN2N2U2_9PSEU</name>
<dbReference type="Gene3D" id="3.10.520.10">
    <property type="entry name" value="ApbE-like domains"/>
    <property type="match status" value="1"/>
</dbReference>
<evidence type="ECO:0000256" key="1">
    <source>
        <dbReference type="ARBA" id="ARBA00001946"/>
    </source>
</evidence>
<comment type="cofactor">
    <cofactor evidence="1">
        <name>Mg(2+)</name>
        <dbReference type="ChEBI" id="CHEBI:18420"/>
    </cofactor>
</comment>
<keyword evidence="4" id="KW-0285">Flavoprotein</keyword>
<dbReference type="Pfam" id="PF02424">
    <property type="entry name" value="ApbE"/>
    <property type="match status" value="1"/>
</dbReference>
<comment type="catalytic activity">
    <reaction evidence="10">
        <text>L-threonyl-[protein] + FAD = FMN-L-threonyl-[protein] + AMP + H(+)</text>
        <dbReference type="Rhea" id="RHEA:36847"/>
        <dbReference type="Rhea" id="RHEA-COMP:11060"/>
        <dbReference type="Rhea" id="RHEA-COMP:11061"/>
        <dbReference type="ChEBI" id="CHEBI:15378"/>
        <dbReference type="ChEBI" id="CHEBI:30013"/>
        <dbReference type="ChEBI" id="CHEBI:57692"/>
        <dbReference type="ChEBI" id="CHEBI:74257"/>
        <dbReference type="ChEBI" id="CHEBI:456215"/>
        <dbReference type="EC" id="2.7.1.180"/>
    </reaction>
</comment>
<evidence type="ECO:0000256" key="6">
    <source>
        <dbReference type="ARBA" id="ARBA00022723"/>
    </source>
</evidence>
<sequence length="313" mass="31252">MPLLETLPIGPDTAQWPLWGTTARLVVTDPAVLPAARAVVAERTAAVAAACSRFADSELTRLVAGRPTLVSPLFAELVGAALDAAAHTGGAVDPTLGSELAALGYDRDLLAIAPVSSAAGGIRLVPRARWDAVRVEWTADGPLLTVPAGCRLDLGATAKAWAADACATAVVATCGGGALVALGGDIATAGEPPAPADGAGWPVLVQDGPGEPAQVVRLDAGGAIATSSTISRTWTGGGRTRHHVLDPASGLPADPVWRTVSVVAARCLDANTASTAAIVHGAAAVPWLRGLGLPARLVSRSGRVVTTGGWAGA</sequence>
<evidence type="ECO:0000313" key="12">
    <source>
        <dbReference type="Proteomes" id="UP001500449"/>
    </source>
</evidence>
<gene>
    <name evidence="11" type="ORF">GCM10009836_30860</name>
</gene>